<dbReference type="HOGENOM" id="CLU_489052_0_0_5"/>
<organism evidence="12 13">
    <name type="scientific">Roseovarius mucosus DSM 17069</name>
    <dbReference type="NCBI Taxonomy" id="1288298"/>
    <lineage>
        <taxon>Bacteria</taxon>
        <taxon>Pseudomonadati</taxon>
        <taxon>Pseudomonadota</taxon>
        <taxon>Alphaproteobacteria</taxon>
        <taxon>Rhodobacterales</taxon>
        <taxon>Roseobacteraceae</taxon>
        <taxon>Roseovarius</taxon>
    </lineage>
</organism>
<dbReference type="InterPro" id="IPR015813">
    <property type="entry name" value="Pyrv/PenolPyrv_kinase-like_dom"/>
</dbReference>
<dbReference type="Gene3D" id="3.20.20.60">
    <property type="entry name" value="Phosphoenolpyruvate-binding domains"/>
    <property type="match status" value="1"/>
</dbReference>
<feature type="binding site" evidence="10">
    <location>
        <position position="120"/>
    </location>
    <ligand>
        <name>Mg(2+)</name>
        <dbReference type="ChEBI" id="CHEBI:18420"/>
    </ligand>
</feature>
<comment type="similarity">
    <text evidence="3 10">Belongs to the PanB family.</text>
</comment>
<keyword evidence="6 10" id="KW-0566">Pantothenate biosynthesis</keyword>
<comment type="catalytic activity">
    <reaction evidence="8 11">
        <text>(R)-pantoate + beta-alanine + ATP = (R)-pantothenate + AMP + diphosphate + H(+)</text>
        <dbReference type="Rhea" id="RHEA:10912"/>
        <dbReference type="ChEBI" id="CHEBI:15378"/>
        <dbReference type="ChEBI" id="CHEBI:15980"/>
        <dbReference type="ChEBI" id="CHEBI:29032"/>
        <dbReference type="ChEBI" id="CHEBI:30616"/>
        <dbReference type="ChEBI" id="CHEBI:33019"/>
        <dbReference type="ChEBI" id="CHEBI:57966"/>
        <dbReference type="ChEBI" id="CHEBI:456215"/>
        <dbReference type="EC" id="6.3.2.1"/>
    </reaction>
</comment>
<evidence type="ECO:0000313" key="13">
    <source>
        <dbReference type="Proteomes" id="UP000030021"/>
    </source>
</evidence>
<evidence type="ECO:0000256" key="5">
    <source>
        <dbReference type="ARBA" id="ARBA00011424"/>
    </source>
</evidence>
<comment type="function">
    <text evidence="11">Catalyzes the condensation of pantoate with beta-alanine in an ATP-dependent reaction via a pantoyl-adenylate intermediate.</text>
</comment>
<dbReference type="InterPro" id="IPR003700">
    <property type="entry name" value="Pantoate_hydroxy_MeTrfase"/>
</dbReference>
<keyword evidence="10" id="KW-0479">Metal-binding</keyword>
<dbReference type="eggNOG" id="COG0414">
    <property type="taxonomic scope" value="Bacteria"/>
</dbReference>
<feature type="active site" description="Proton acceptor" evidence="10">
    <location>
        <position position="186"/>
    </location>
</feature>
<dbReference type="GO" id="GO:0005737">
    <property type="term" value="C:cytoplasm"/>
    <property type="evidence" value="ECO:0007669"/>
    <property type="project" value="UniProtKB-SubCell"/>
</dbReference>
<feature type="active site" description="Proton donor" evidence="11">
    <location>
        <position position="314"/>
    </location>
</feature>
<feature type="binding site" evidence="11">
    <location>
        <begin position="424"/>
        <end position="427"/>
    </location>
    <ligand>
        <name>ATP</name>
        <dbReference type="ChEBI" id="CHEBI:30616"/>
    </ligand>
</feature>
<proteinExistence type="inferred from homology"/>
<sequence>MSATATKTAPLPEDIRAMKGGTPIVSLTAYTTPMAWMMDAACDFVLVGDSVGMVVHGLPSTLGVTMEMMILHGQAVARGLSHAMLVIDMPFGSYEESPEQAFRNAARIMRETGAAAVKLEGGRHMADTIAFLVARGVPVMAHIGLTPQSINTLGGYKVQGRGDAAETLLADARAVSAAGAFSVVLEKVTASLADRITAEIPIPTIGIGASVGCDGQILVVDDMLGLFTAFKPKFVKRYASLGAEGEAAIAAYAAEVRARTFPAPEHTFADKAPARMSAPILRDLSALRAATRPWILAGETIGVVPTMGALHDGHLSLVAAAKAACDRVIVTIFVNPKQFNTPEDLKNYPRTETEDARKLERFDVDALWVPDGDQMYPEHFATTVSVAGLTDVMEGVYRPGHFDGMSTVVTKLFTQTAATDAFFGEKDYQQLMVVRRMAADLDIPITVHGCPTIREIDGLAMSSRNLLLSDRARTTAPVLHEVMEQIAEGLRAGSDFQALHAEAVTRLERAGFTGVDYLDLRAQDDLSALATPIRPARLFAAAWLAGVRLIDNIAIGT</sequence>
<feature type="binding site" evidence="10">
    <location>
        <position position="49"/>
    </location>
    <ligand>
        <name>Mg(2+)</name>
        <dbReference type="ChEBI" id="CHEBI:18420"/>
    </ligand>
</feature>
<gene>
    <name evidence="11" type="primary">panC</name>
    <name evidence="10" type="synonym">panB</name>
    <name evidence="12" type="ORF">rosmuc_00672</name>
</gene>
<name>A0A0A0HSW7_9RHOB</name>
<evidence type="ECO:0000256" key="3">
    <source>
        <dbReference type="ARBA" id="ARBA00008676"/>
    </source>
</evidence>
<dbReference type="AlphaFoldDB" id="A0A0A0HSW7"/>
<comment type="pathway">
    <text evidence="2 10">Cofactor biosynthesis; (R)-pantothenate biosynthesis; (R)-pantoate from 3-methyl-2-oxobutanoate: step 1/2.</text>
</comment>
<comment type="catalytic activity">
    <reaction evidence="10">
        <text>(6R)-5,10-methylene-5,6,7,8-tetrahydrofolate + 3-methyl-2-oxobutanoate + H2O = 2-dehydropantoate + (6S)-5,6,7,8-tetrahydrofolate</text>
        <dbReference type="Rhea" id="RHEA:11824"/>
        <dbReference type="ChEBI" id="CHEBI:11561"/>
        <dbReference type="ChEBI" id="CHEBI:11851"/>
        <dbReference type="ChEBI" id="CHEBI:15377"/>
        <dbReference type="ChEBI" id="CHEBI:15636"/>
        <dbReference type="ChEBI" id="CHEBI:57453"/>
        <dbReference type="EC" id="2.1.2.11"/>
    </reaction>
</comment>
<keyword evidence="10" id="KW-0460">Magnesium</keyword>
<dbReference type="NCBIfam" id="TIGR00018">
    <property type="entry name" value="panC"/>
    <property type="match status" value="1"/>
</dbReference>
<dbReference type="GO" id="GO:0000287">
    <property type="term" value="F:magnesium ion binding"/>
    <property type="evidence" value="ECO:0007669"/>
    <property type="project" value="TreeGrafter"/>
</dbReference>
<dbReference type="InterPro" id="IPR014729">
    <property type="entry name" value="Rossmann-like_a/b/a_fold"/>
</dbReference>
<evidence type="ECO:0000256" key="8">
    <source>
        <dbReference type="ARBA" id="ARBA00048258"/>
    </source>
</evidence>
<evidence type="ECO:0000256" key="7">
    <source>
        <dbReference type="ARBA" id="ARBA00022679"/>
    </source>
</evidence>
<dbReference type="GO" id="GO:0015940">
    <property type="term" value="P:pantothenate biosynthetic process"/>
    <property type="evidence" value="ECO:0007669"/>
    <property type="project" value="UniProtKB-UniRule"/>
</dbReference>
<comment type="subunit">
    <text evidence="5 10">Homodecamer; pentamer of dimers.</text>
</comment>
<evidence type="ECO:0000256" key="2">
    <source>
        <dbReference type="ARBA" id="ARBA00005033"/>
    </source>
</evidence>
<evidence type="ECO:0000256" key="9">
    <source>
        <dbReference type="ARBA" id="ARBA00056497"/>
    </source>
</evidence>
<feature type="binding site" evidence="10">
    <location>
        <position position="118"/>
    </location>
    <ligand>
        <name>3-methyl-2-oxobutanoate</name>
        <dbReference type="ChEBI" id="CHEBI:11851"/>
    </ligand>
</feature>
<dbReference type="InterPro" id="IPR004821">
    <property type="entry name" value="Cyt_trans-like"/>
</dbReference>
<reference evidence="12 13" key="1">
    <citation type="submission" date="2013-01" db="EMBL/GenBank/DDBJ databases">
        <authorList>
            <person name="Fiebig A."/>
            <person name="Goeker M."/>
            <person name="Klenk H.-P.P."/>
        </authorList>
    </citation>
    <scope>NUCLEOTIDE SEQUENCE [LARGE SCALE GENOMIC DNA]</scope>
    <source>
        <strain evidence="12 13">DSM 17069</strain>
    </source>
</reference>
<dbReference type="NCBIfam" id="TIGR00125">
    <property type="entry name" value="cyt_tran_rel"/>
    <property type="match status" value="1"/>
</dbReference>
<dbReference type="GO" id="GO:0032259">
    <property type="term" value="P:methylation"/>
    <property type="evidence" value="ECO:0007669"/>
    <property type="project" value="UniProtKB-KW"/>
</dbReference>
<dbReference type="FunFam" id="3.20.20.60:FF:000003">
    <property type="entry name" value="3-methyl-2-oxobutanoate hydroxymethyltransferase"/>
    <property type="match status" value="1"/>
</dbReference>
<keyword evidence="7 10" id="KW-0808">Transferase</keyword>
<evidence type="ECO:0000256" key="1">
    <source>
        <dbReference type="ARBA" id="ARBA00004990"/>
    </source>
</evidence>
<comment type="subcellular location">
    <subcellularLocation>
        <location evidence="10">Cytoplasm</location>
    </subcellularLocation>
</comment>
<keyword evidence="12" id="KW-0489">Methyltransferase</keyword>
<dbReference type="GO" id="GO:0004592">
    <property type="term" value="F:pantoate-beta-alanine ligase activity"/>
    <property type="evidence" value="ECO:0007669"/>
    <property type="project" value="UniProtKB-UniRule"/>
</dbReference>
<feature type="binding site" evidence="10">
    <location>
        <position position="88"/>
    </location>
    <ligand>
        <name>Mg(2+)</name>
        <dbReference type="ChEBI" id="CHEBI:18420"/>
    </ligand>
</feature>
<comment type="pathway">
    <text evidence="1 11">Cofactor biosynthesis; (R)-pantothenate biosynthesis; (R)-pantothenate from (R)-pantoate and beta-alanine: step 1/1.</text>
</comment>
<keyword evidence="11" id="KW-0547">Nucleotide-binding</keyword>
<dbReference type="STRING" id="215743.ROSMUCSMR3_02524"/>
<dbReference type="EC" id="6.3.2.1" evidence="11"/>
<dbReference type="InterPro" id="IPR040442">
    <property type="entry name" value="Pyrv_kinase-like_dom_sf"/>
</dbReference>
<protein>
    <recommendedName>
        <fullName evidence="10 11">Multifunctional fusion protein</fullName>
    </recommendedName>
    <domain>
        <recommendedName>
            <fullName evidence="11">Pantothenate synthetase</fullName>
            <shortName evidence="11">PS</shortName>
            <ecNumber evidence="11">6.3.2.1</ecNumber>
        </recommendedName>
        <alternativeName>
            <fullName evidence="11">Pantoate--beta-alanine ligase</fullName>
        </alternativeName>
        <alternativeName>
            <fullName evidence="11">Pantoate-activating enzyme</fullName>
        </alternativeName>
    </domain>
    <domain>
        <recommendedName>
            <fullName evidence="10">3-methyl-2-oxobutanoate hydroxymethyltransferase</fullName>
            <ecNumber evidence="10">2.1.2.11</ecNumber>
        </recommendedName>
        <alternativeName>
            <fullName evidence="10">Ketopantoate hydroxymethyltransferase</fullName>
            <shortName evidence="10">KPHMT</shortName>
        </alternativeName>
    </domain>
</protein>
<feature type="binding site" evidence="11">
    <location>
        <position position="338"/>
    </location>
    <ligand>
        <name>beta-alanine</name>
        <dbReference type="ChEBI" id="CHEBI:57966"/>
    </ligand>
</feature>
<accession>A0A0A0HSW7</accession>
<dbReference type="PANTHER" id="PTHR20881">
    <property type="entry name" value="3-METHYL-2-OXOBUTANOATE HYDROXYMETHYLTRANSFERASE"/>
    <property type="match status" value="1"/>
</dbReference>
<evidence type="ECO:0000256" key="6">
    <source>
        <dbReference type="ARBA" id="ARBA00022655"/>
    </source>
</evidence>
<evidence type="ECO:0000256" key="4">
    <source>
        <dbReference type="ARBA" id="ARBA00009256"/>
    </source>
</evidence>
<feature type="binding site" evidence="11">
    <location>
        <position position="430"/>
    </location>
    <ligand>
        <name>(R)-pantoate</name>
        <dbReference type="ChEBI" id="CHEBI:15980"/>
    </ligand>
</feature>
<feature type="binding site" evidence="11">
    <location>
        <begin position="307"/>
        <end position="314"/>
    </location>
    <ligand>
        <name>ATP</name>
        <dbReference type="ChEBI" id="CHEBI:30616"/>
    </ligand>
</feature>
<dbReference type="Pfam" id="PF02569">
    <property type="entry name" value="Pantoate_ligase"/>
    <property type="match status" value="1"/>
</dbReference>
<dbReference type="eggNOG" id="COG0413">
    <property type="taxonomic scope" value="Bacteria"/>
</dbReference>
<comment type="similarity">
    <text evidence="4 11">Belongs to the pantothenate synthetase family.</text>
</comment>
<feature type="binding site" evidence="10">
    <location>
        <begin position="49"/>
        <end position="50"/>
    </location>
    <ligand>
        <name>3-methyl-2-oxobutanoate</name>
        <dbReference type="ChEBI" id="CHEBI:11851"/>
    </ligand>
</feature>
<dbReference type="Proteomes" id="UP000030021">
    <property type="component" value="Unassembled WGS sequence"/>
</dbReference>
<comment type="caution">
    <text evidence="12">The sequence shown here is derived from an EMBL/GenBank/DDBJ whole genome shotgun (WGS) entry which is preliminary data.</text>
</comment>
<dbReference type="Pfam" id="PF02548">
    <property type="entry name" value="Pantoate_transf"/>
    <property type="match status" value="1"/>
</dbReference>
<keyword evidence="11 12" id="KW-0436">Ligase</keyword>
<dbReference type="OrthoDB" id="9773087at2"/>
<dbReference type="NCBIfam" id="NF001452">
    <property type="entry name" value="PRK00311.1"/>
    <property type="match status" value="1"/>
</dbReference>
<dbReference type="UniPathway" id="UPA00028">
    <property type="reaction ID" value="UER00003"/>
</dbReference>
<dbReference type="CDD" id="cd06557">
    <property type="entry name" value="KPHMT-like"/>
    <property type="match status" value="1"/>
</dbReference>
<dbReference type="Gene3D" id="3.40.50.620">
    <property type="entry name" value="HUPs"/>
    <property type="match status" value="1"/>
</dbReference>
<dbReference type="PATRIC" id="fig|1288298.3.peg.674"/>
<dbReference type="NCBIfam" id="TIGR00222">
    <property type="entry name" value="panB"/>
    <property type="match status" value="1"/>
</dbReference>
<comment type="cofactor">
    <cofactor evidence="10">
        <name>Mg(2+)</name>
        <dbReference type="ChEBI" id="CHEBI:18420"/>
    </cofactor>
    <text evidence="10">Binds 1 Mg(2+) ion per subunit.</text>
</comment>
<dbReference type="Gene3D" id="3.30.1300.10">
    <property type="entry name" value="Pantoate-beta-alanine ligase, C-terminal domain"/>
    <property type="match status" value="1"/>
</dbReference>
<keyword evidence="10" id="KW-0963">Cytoplasm</keyword>
<dbReference type="EMBL" id="AONH01000002">
    <property type="protein sequence ID" value="KGM89188.1"/>
    <property type="molecule type" value="Genomic_DNA"/>
</dbReference>
<evidence type="ECO:0000313" key="12">
    <source>
        <dbReference type="EMBL" id="KGM89188.1"/>
    </source>
</evidence>
<feature type="binding site" evidence="11">
    <location>
        <position position="453"/>
    </location>
    <ligand>
        <name>ATP</name>
        <dbReference type="ChEBI" id="CHEBI:30616"/>
    </ligand>
</feature>
<dbReference type="SUPFAM" id="SSF52374">
    <property type="entry name" value="Nucleotidylyl transferase"/>
    <property type="match status" value="1"/>
</dbReference>
<dbReference type="InterPro" id="IPR003721">
    <property type="entry name" value="Pantoate_ligase"/>
</dbReference>
<feature type="binding site" evidence="10">
    <location>
        <position position="88"/>
    </location>
    <ligand>
        <name>3-methyl-2-oxobutanoate</name>
        <dbReference type="ChEBI" id="CHEBI:11851"/>
    </ligand>
</feature>
<dbReference type="GO" id="GO:0003864">
    <property type="term" value="F:3-methyl-2-oxobutanoate hydroxymethyltransferase activity"/>
    <property type="evidence" value="ECO:0007669"/>
    <property type="project" value="UniProtKB-UniRule"/>
</dbReference>
<dbReference type="PANTHER" id="PTHR20881:SF0">
    <property type="entry name" value="3-METHYL-2-OXOBUTANOATE HYDROXYMETHYLTRANSFERASE"/>
    <property type="match status" value="1"/>
</dbReference>
<evidence type="ECO:0000256" key="10">
    <source>
        <dbReference type="HAMAP-Rule" id="MF_00156"/>
    </source>
</evidence>
<comment type="subunit">
    <text evidence="11">Homodimer.</text>
</comment>
<dbReference type="CDD" id="cd00560">
    <property type="entry name" value="PanC"/>
    <property type="match status" value="1"/>
</dbReference>
<dbReference type="SUPFAM" id="SSF51621">
    <property type="entry name" value="Phosphoenolpyruvate/pyruvate domain"/>
    <property type="match status" value="1"/>
</dbReference>
<evidence type="ECO:0000256" key="11">
    <source>
        <dbReference type="HAMAP-Rule" id="MF_00158"/>
    </source>
</evidence>
<dbReference type="HAMAP" id="MF_00158">
    <property type="entry name" value="PanC"/>
    <property type="match status" value="1"/>
</dbReference>
<keyword evidence="11" id="KW-0067">ATP-binding</keyword>
<dbReference type="GO" id="GO:0005524">
    <property type="term" value="F:ATP binding"/>
    <property type="evidence" value="ECO:0007669"/>
    <property type="project" value="UniProtKB-KW"/>
</dbReference>
<dbReference type="EC" id="2.1.2.11" evidence="10"/>
<comment type="function">
    <text evidence="9 10">Catalyzes the reversible reaction in which hydroxymethyl group from 5,10-methylenetetrahydrofolate is transferred onto alpha-ketoisovalerate to form ketopantoate.</text>
</comment>
<feature type="binding site" evidence="11">
    <location>
        <position position="338"/>
    </location>
    <ligand>
        <name>(R)-pantoate</name>
        <dbReference type="ChEBI" id="CHEBI:15980"/>
    </ligand>
</feature>
<comment type="miscellaneous">
    <text evidence="11">The reaction proceeds by a bi uni uni bi ping pong mechanism.</text>
</comment>
<dbReference type="HAMAP" id="MF_00156">
    <property type="entry name" value="PanB"/>
    <property type="match status" value="1"/>
</dbReference>
<dbReference type="GO" id="GO:0008168">
    <property type="term" value="F:methyltransferase activity"/>
    <property type="evidence" value="ECO:0007669"/>
    <property type="project" value="UniProtKB-KW"/>
</dbReference>
<dbReference type="InterPro" id="IPR042176">
    <property type="entry name" value="Pantoate_ligase_C"/>
</dbReference>
<feature type="binding site" evidence="11">
    <location>
        <begin position="461"/>
        <end position="464"/>
    </location>
    <ligand>
        <name>ATP</name>
        <dbReference type="ChEBI" id="CHEBI:30616"/>
    </ligand>
</feature>